<organism evidence="1 2">
    <name type="scientific">Streblomastix strix</name>
    <dbReference type="NCBI Taxonomy" id="222440"/>
    <lineage>
        <taxon>Eukaryota</taxon>
        <taxon>Metamonada</taxon>
        <taxon>Preaxostyla</taxon>
        <taxon>Oxymonadida</taxon>
        <taxon>Streblomastigidae</taxon>
        <taxon>Streblomastix</taxon>
    </lineage>
</organism>
<gene>
    <name evidence="1" type="ORF">EZS28_015860</name>
</gene>
<dbReference type="Proteomes" id="UP000324800">
    <property type="component" value="Unassembled WGS sequence"/>
</dbReference>
<protein>
    <submittedName>
        <fullName evidence="1">Uncharacterized protein</fullName>
    </submittedName>
</protein>
<name>A0A5J4W0Z3_9EUKA</name>
<evidence type="ECO:0000313" key="1">
    <source>
        <dbReference type="EMBL" id="KAA6388611.1"/>
    </source>
</evidence>
<evidence type="ECO:0000313" key="2">
    <source>
        <dbReference type="Proteomes" id="UP000324800"/>
    </source>
</evidence>
<dbReference type="EMBL" id="SNRW01003914">
    <property type="protein sequence ID" value="KAA6388611.1"/>
    <property type="molecule type" value="Genomic_DNA"/>
</dbReference>
<feature type="non-terminal residue" evidence="1">
    <location>
        <position position="1"/>
    </location>
</feature>
<accession>A0A5J4W0Z3</accession>
<comment type="caution">
    <text evidence="1">The sequence shown here is derived from an EMBL/GenBank/DDBJ whole genome shotgun (WGS) entry which is preliminary data.</text>
</comment>
<sequence length="426" mass="51355">AKIMREGVLRDQKEAEDKLFWQSLAERHDQLDIEEAKLEGIETRKQRTKDDLYNKVKVGKYNEMLDNIDINEGDAIYKGIVKTTDVFNQRPPEIDKTELHLRIKNYLIKQMQEDRDKKQKMKDEDYALGVMLRELENQKVKEMNERDWLIKKGKQEEERDLLERQMLEEKYTMPDKVGYHPMGDPFTLGVDETAEEKKIRQDNLKYILRLQQKEVAERDREAREKKLRDEEILNKLQLEALEKEFRETEEEAMLAREKQKAAYEKQIAEKVDLSYVYGYEDPTGDRFTRGASDEEIRQKKLANERMMDLIYRKQLIKEAELKRLAKEEEDRDAELTRKSDLKELEEDRLRKENHAAYDKMYGALLAKQMDEQAQKRLKERNEWLEEHKKYTLNSPQIGMEYDRLDCEKPWYRRRTVSKFERLKHGF</sequence>
<dbReference type="AlphaFoldDB" id="A0A5J4W0Z3"/>
<reference evidence="1 2" key="1">
    <citation type="submission" date="2019-03" db="EMBL/GenBank/DDBJ databases">
        <title>Single cell metagenomics reveals metabolic interactions within the superorganism composed of flagellate Streblomastix strix and complex community of Bacteroidetes bacteria on its surface.</title>
        <authorList>
            <person name="Treitli S.C."/>
            <person name="Kolisko M."/>
            <person name="Husnik F."/>
            <person name="Keeling P."/>
            <person name="Hampl V."/>
        </authorList>
    </citation>
    <scope>NUCLEOTIDE SEQUENCE [LARGE SCALE GENOMIC DNA]</scope>
    <source>
        <strain evidence="1">ST1C</strain>
    </source>
</reference>
<proteinExistence type="predicted"/>